<dbReference type="SUPFAM" id="SSF52540">
    <property type="entry name" value="P-loop containing nucleoside triphosphate hydrolases"/>
    <property type="match status" value="1"/>
</dbReference>
<evidence type="ECO:0000259" key="2">
    <source>
        <dbReference type="SMART" id="SM00934"/>
    </source>
</evidence>
<dbReference type="Gene3D" id="1.10.260.40">
    <property type="entry name" value="lambda repressor-like DNA-binding domains"/>
    <property type="match status" value="1"/>
</dbReference>
<dbReference type="SUPFAM" id="SSF48371">
    <property type="entry name" value="ARM repeat"/>
    <property type="match status" value="1"/>
</dbReference>
<dbReference type="Gene3D" id="3.20.20.70">
    <property type="entry name" value="Aldolase class I"/>
    <property type="match status" value="1"/>
</dbReference>
<keyword evidence="4" id="KW-1185">Reference proteome</keyword>
<dbReference type="AlphaFoldDB" id="A0A4V2G6H9"/>
<dbReference type="PANTHER" id="PTHR35039">
    <property type="entry name" value="3-KETO-L-GULONATE-6-PHOSPHATE DECARBOXYLASE SGBH-RELATED"/>
    <property type="match status" value="1"/>
</dbReference>
<dbReference type="GO" id="GO:0006207">
    <property type="term" value="P:'de novo' pyrimidine nucleobase biosynthetic process"/>
    <property type="evidence" value="ECO:0007669"/>
    <property type="project" value="InterPro"/>
</dbReference>
<dbReference type="InterPro" id="IPR011060">
    <property type="entry name" value="RibuloseP-bd_barrel"/>
</dbReference>
<dbReference type="CDD" id="cd00093">
    <property type="entry name" value="HTH_XRE"/>
    <property type="match status" value="1"/>
</dbReference>
<dbReference type="GO" id="GO:0003677">
    <property type="term" value="F:DNA binding"/>
    <property type="evidence" value="ECO:0007669"/>
    <property type="project" value="InterPro"/>
</dbReference>
<name>A0A4V2G6H9_9ACTN</name>
<protein>
    <submittedName>
        <fullName evidence="3">3-keto-L-gulonate-6-phosphate decarboxylase</fullName>
    </submittedName>
</protein>
<dbReference type="SUPFAM" id="SSF51366">
    <property type="entry name" value="Ribulose-phoshate binding barrel"/>
    <property type="match status" value="1"/>
</dbReference>
<dbReference type="InterPro" id="IPR016024">
    <property type="entry name" value="ARM-type_fold"/>
</dbReference>
<dbReference type="Gene3D" id="1.25.10.10">
    <property type="entry name" value="Leucine-rich Repeat Variant"/>
    <property type="match status" value="1"/>
</dbReference>
<evidence type="ECO:0000313" key="3">
    <source>
        <dbReference type="EMBL" id="RZU48766.1"/>
    </source>
</evidence>
<keyword evidence="1" id="KW-0456">Lyase</keyword>
<dbReference type="Pfam" id="PF00215">
    <property type="entry name" value="OMPdecase"/>
    <property type="match status" value="1"/>
</dbReference>
<dbReference type="SMART" id="SM00934">
    <property type="entry name" value="OMPdecase"/>
    <property type="match status" value="1"/>
</dbReference>
<proteinExistence type="predicted"/>
<dbReference type="InterPro" id="IPR011989">
    <property type="entry name" value="ARM-like"/>
</dbReference>
<reference evidence="3 4" key="1">
    <citation type="submission" date="2019-02" db="EMBL/GenBank/DDBJ databases">
        <title>Sequencing the genomes of 1000 actinobacteria strains.</title>
        <authorList>
            <person name="Klenk H.-P."/>
        </authorList>
    </citation>
    <scope>NUCLEOTIDE SEQUENCE [LARGE SCALE GENOMIC DNA]</scope>
    <source>
        <strain evidence="3 4">DSM 45162</strain>
    </source>
</reference>
<organism evidence="3 4">
    <name type="scientific">Krasilnikovia cinnamomea</name>
    <dbReference type="NCBI Taxonomy" id="349313"/>
    <lineage>
        <taxon>Bacteria</taxon>
        <taxon>Bacillati</taxon>
        <taxon>Actinomycetota</taxon>
        <taxon>Actinomycetes</taxon>
        <taxon>Micromonosporales</taxon>
        <taxon>Micromonosporaceae</taxon>
        <taxon>Krasilnikovia</taxon>
    </lineage>
</organism>
<dbReference type="GO" id="GO:0033982">
    <property type="term" value="F:3-dehydro-L-gulonate-6-phosphate decarboxylase activity"/>
    <property type="evidence" value="ECO:0007669"/>
    <property type="project" value="TreeGrafter"/>
</dbReference>
<dbReference type="Proteomes" id="UP000292564">
    <property type="component" value="Unassembled WGS sequence"/>
</dbReference>
<dbReference type="GO" id="GO:0019854">
    <property type="term" value="P:L-ascorbic acid catabolic process"/>
    <property type="evidence" value="ECO:0007669"/>
    <property type="project" value="TreeGrafter"/>
</dbReference>
<dbReference type="InterPro" id="IPR010982">
    <property type="entry name" value="Lambda_DNA-bd_dom_sf"/>
</dbReference>
<dbReference type="InterPro" id="IPR001754">
    <property type="entry name" value="OMPdeCOase_dom"/>
</dbReference>
<dbReference type="InterPro" id="IPR013785">
    <property type="entry name" value="Aldolase_TIM"/>
</dbReference>
<accession>A0A4V2G6H9</accession>
<dbReference type="PANTHER" id="PTHR35039:SF3">
    <property type="entry name" value="3-KETO-L-GULONATE-6-PHOSPHATE DECARBOXYLASE SGBH-RELATED"/>
    <property type="match status" value="1"/>
</dbReference>
<dbReference type="GO" id="GO:0004590">
    <property type="term" value="F:orotidine-5'-phosphate decarboxylase activity"/>
    <property type="evidence" value="ECO:0007669"/>
    <property type="project" value="InterPro"/>
</dbReference>
<dbReference type="InterPro" id="IPR027417">
    <property type="entry name" value="P-loop_NTPase"/>
</dbReference>
<gene>
    <name evidence="3" type="ORF">EV385_0490</name>
</gene>
<feature type="domain" description="Orotidine 5'-phosphate decarboxylase" evidence="2">
    <location>
        <begin position="829"/>
        <end position="1030"/>
    </location>
</feature>
<evidence type="ECO:0000313" key="4">
    <source>
        <dbReference type="Proteomes" id="UP000292564"/>
    </source>
</evidence>
<dbReference type="InterPro" id="IPR001387">
    <property type="entry name" value="Cro/C1-type_HTH"/>
</dbReference>
<sequence>MRTVRQWTGHEAKVLRQARRMSVRRFAAHLGVNPAAVSNWERRGTETRLRYETQEILDTDLAHASNEIRQRFEQALADDLQGERGTGGSFPAGIPVAPSLSRSVSRLGEGSGRRTLSLLETIKPGHDSRLRYVPPNGAVSSAVDFLGSPSRVFVVKGPPGSGKSRLMYHLAEQIDLADFQLISAVDWSEGSMDLAAEILRYASIPGGADPLLTLEHESAALSRPLVVVIDGPAVGKSLQEVCRQLDVILRQVLIAHLRFLLVMRTPPDLELARHPVLAASIMEPDKTDRGSSLRLDRWDLASARVAWESSRASDEPSFDELPTRVRHLARMPLYMHLIKAAGLSESPAHTNAYRLVDFCVRSIVMASGRDAPATMEQLGQLAQQEISETVVGPLTALQRPADRTALVDAPLDAAALPLLRVATGRRPTFDHDVIREYFLATSVAQMIEGRGRSSATVEIINDLAARTMTSADVHGIFEFILQYLDAKAPDLLAAVSQAPTISLTGALPLMLDLTGDGAGFATEDVLRACASRSMSDSGLPLAQALLRIPALASILGEDHPNWILQVLSRFGSPAWPNIVSHVQEHLNAREVQNLLRSAQLDDADEAVFFARYFFASFGEDCDPTGSLQALLGHTDWRVRAALAAGIAEQSTGHHITDVVIDTLVTDPDYKVRAAAAEAVGRRPLGIPHHRMSRLLLDENWHVRERFLRGIASNGTPIDDAVRAILGGEAWQHAPANVCVAAQRLLLLYSETNLADTDARRRALFGLLRETRTGHRTLTEGVQDRLVGEALRSSDWLVSREASALRDTGEPSTDLRASKERFRRLRDHRSLQIALDVPDMAHALMIAEAAASAGVHFIEVGDPLIKSVGTGAIKQIKHEAPQVNVVAELMSADWGRDQVEIAAEAGADVVLLIGPASIASVSAAVEASRRLAVPLVLDVPQGRLDLQWVQTMEGVGIDGFAITTNIDLGIANLHPLDQARTLRTWTRLPVAVSGGFGSTDDAVRQSRCWDILVVGRAVTDATNPAAAARQLASLVTTTPQRSVS</sequence>
<comment type="caution">
    <text evidence="3">The sequence shown here is derived from an EMBL/GenBank/DDBJ whole genome shotgun (WGS) entry which is preliminary data.</text>
</comment>
<evidence type="ECO:0000256" key="1">
    <source>
        <dbReference type="ARBA" id="ARBA00023239"/>
    </source>
</evidence>
<dbReference type="EMBL" id="SHKY01000001">
    <property type="protein sequence ID" value="RZU48766.1"/>
    <property type="molecule type" value="Genomic_DNA"/>
</dbReference>